<gene>
    <name evidence="1" type="ORF">AVDCRST_MAG77-4525</name>
</gene>
<proteinExistence type="predicted"/>
<reference evidence="1" key="1">
    <citation type="submission" date="2020-02" db="EMBL/GenBank/DDBJ databases">
        <authorList>
            <person name="Meier V. D."/>
        </authorList>
    </citation>
    <scope>NUCLEOTIDE SEQUENCE</scope>
    <source>
        <strain evidence="1">AVDCRST_MAG77</strain>
    </source>
</reference>
<dbReference type="EMBL" id="CADCTC010000240">
    <property type="protein sequence ID" value="CAA9289328.1"/>
    <property type="molecule type" value="Genomic_DNA"/>
</dbReference>
<evidence type="ECO:0000313" key="1">
    <source>
        <dbReference type="EMBL" id="CAA9289328.1"/>
    </source>
</evidence>
<name>A0A6J4JWE5_9CHLR</name>
<accession>A0A6J4JWE5</accession>
<protein>
    <submittedName>
        <fullName evidence="1">Uncharacterized protein</fullName>
    </submittedName>
</protein>
<organism evidence="1">
    <name type="scientific">uncultured Chloroflexota bacterium</name>
    <dbReference type="NCBI Taxonomy" id="166587"/>
    <lineage>
        <taxon>Bacteria</taxon>
        <taxon>Bacillati</taxon>
        <taxon>Chloroflexota</taxon>
        <taxon>environmental samples</taxon>
    </lineage>
</organism>
<sequence>MRTKLRPAATAPQYFHITATAADGANVELEERVYLPVLATARRLVDEAMPHGGGASFEAGPGLAATWTVRDRWGAPAATVALRRQPAA</sequence>
<dbReference type="AlphaFoldDB" id="A0A6J4JWE5"/>